<feature type="signal peptide" evidence="1">
    <location>
        <begin position="1"/>
        <end position="26"/>
    </location>
</feature>
<keyword evidence="1" id="KW-0732">Signal</keyword>
<protein>
    <recommendedName>
        <fullName evidence="4">Lipoprotein</fullName>
    </recommendedName>
</protein>
<dbReference type="PROSITE" id="PS51257">
    <property type="entry name" value="PROKAR_LIPOPROTEIN"/>
    <property type="match status" value="1"/>
</dbReference>
<dbReference type="Proteomes" id="UP000263833">
    <property type="component" value="Unassembled WGS sequence"/>
</dbReference>
<sequence>MQHKTRFTKSLIAASAACILSLGLSACGKESAEGDDVAALDAKLTGKGSDPVMKSALNEKILVDPDLAGSSNSNMARAADKALDGKVPSDTGYDGSTASIEELDGAKLMRAPKPKVVSAEDCTDCASGRGETLEARAAAQGVKRGKGTCEAKLQYGASWSNRMPPEFPVYPKGRVKEAAGVEGGICDIRVVSFTTSAGRQAVADYYYTRARRSGFSADYEIRDGEHMLGGVRDNDGGAYVITLTALKSGGTAVDIVANNGR</sequence>
<reference evidence="3" key="1">
    <citation type="submission" date="2018-08" db="EMBL/GenBank/DDBJ databases">
        <authorList>
            <person name="Kim S.-J."/>
            <person name="Jung G.-Y."/>
        </authorList>
    </citation>
    <scope>NUCLEOTIDE SEQUENCE [LARGE SCALE GENOMIC DNA]</scope>
    <source>
        <strain evidence="3">GY_G</strain>
    </source>
</reference>
<name>A0A371BJE0_9SPHN</name>
<dbReference type="EMBL" id="QRGP01000001">
    <property type="protein sequence ID" value="RDV07700.1"/>
    <property type="molecule type" value="Genomic_DNA"/>
</dbReference>
<evidence type="ECO:0000313" key="2">
    <source>
        <dbReference type="EMBL" id="RDV07700.1"/>
    </source>
</evidence>
<proteinExistence type="predicted"/>
<feature type="chain" id="PRO_5016744714" description="Lipoprotein" evidence="1">
    <location>
        <begin position="27"/>
        <end position="261"/>
    </location>
</feature>
<comment type="caution">
    <text evidence="2">The sequence shown here is derived from an EMBL/GenBank/DDBJ whole genome shotgun (WGS) entry which is preliminary data.</text>
</comment>
<keyword evidence="3" id="KW-1185">Reference proteome</keyword>
<organism evidence="2 3">
    <name type="scientific">Sphingorhabdus pulchriflava</name>
    <dbReference type="NCBI Taxonomy" id="2292257"/>
    <lineage>
        <taxon>Bacteria</taxon>
        <taxon>Pseudomonadati</taxon>
        <taxon>Pseudomonadota</taxon>
        <taxon>Alphaproteobacteria</taxon>
        <taxon>Sphingomonadales</taxon>
        <taxon>Sphingomonadaceae</taxon>
        <taxon>Sphingorhabdus</taxon>
    </lineage>
</organism>
<evidence type="ECO:0000256" key="1">
    <source>
        <dbReference type="SAM" id="SignalP"/>
    </source>
</evidence>
<gene>
    <name evidence="2" type="ORF">DXH95_10365</name>
</gene>
<dbReference type="AlphaFoldDB" id="A0A371BJE0"/>
<evidence type="ECO:0000313" key="3">
    <source>
        <dbReference type="Proteomes" id="UP000263833"/>
    </source>
</evidence>
<evidence type="ECO:0008006" key="4">
    <source>
        <dbReference type="Google" id="ProtNLM"/>
    </source>
</evidence>
<dbReference type="OrthoDB" id="7405225at2"/>
<dbReference type="RefSeq" id="WP_115549245.1">
    <property type="nucleotide sequence ID" value="NZ_QRGP01000001.1"/>
</dbReference>
<accession>A0A371BJE0</accession>